<sequence length="516" mass="56643">MKYELQPVPYKINDIAWLNSEQIVVCGEGGDSTSKLVRWDGGAVSTLDHSGQHCNAVDCRNRRPFRTVVASDDILPAYYKGRSVNFTKHLDLRNYSRGVKAIKFSPDGEYLAAGDGNSQAFLYTGLEGELVGELQDVDDFAAHRRGVYSVYFSPDSKRLLTASGDRTVKMWDVETRQLITTFNMGTAVEDEQVAVLWQEDYILSLSLGDDIYYLDRNNPDTPLRIIKGHSKRIVAMVLSSDANTIYSACLDKVLYWDAESGECDVVAPGTDALLNVAKGRVSAMSTNGNTVASLMNGEIRFLNTETKAYTDERIELDNQAKCITAKGDLMVVGTVGDICMFKNKTKVDSKVIGYIANAAHLSPMDFLAVGGSDSKVHIFDVSRDTLTELHQLPASGNVGAVQFSSNGTRLACGDESGQILVWTVSRFGDRSILLQVVRNSWSGHDRILSLSWNPEGKRIATGDSTGDIGIWDVDNLQEGNLILEAHPFSPVTAVAWRDNTTVVSAGHDNCIKQWTV</sequence>
<dbReference type="GO" id="GO:0051015">
    <property type="term" value="F:actin filament binding"/>
    <property type="evidence" value="ECO:0007669"/>
    <property type="project" value="TreeGrafter"/>
</dbReference>
<protein>
    <submittedName>
        <fullName evidence="5">Uncharacterized protein</fullName>
    </submittedName>
</protein>
<dbReference type="PROSITE" id="PS00678">
    <property type="entry name" value="WD_REPEATS_1"/>
    <property type="match status" value="1"/>
</dbReference>
<dbReference type="AlphaFoldDB" id="A0A914APA6"/>
<dbReference type="Gene3D" id="2.130.10.10">
    <property type="entry name" value="YVTN repeat-like/Quinoprotein amine dehydrogenase"/>
    <property type="match status" value="2"/>
</dbReference>
<feature type="repeat" description="WD" evidence="4">
    <location>
        <begin position="447"/>
        <end position="475"/>
    </location>
</feature>
<evidence type="ECO:0000256" key="4">
    <source>
        <dbReference type="PROSITE-ProRule" id="PRU00221"/>
    </source>
</evidence>
<keyword evidence="6" id="KW-1185">Reference proteome</keyword>
<evidence type="ECO:0000256" key="1">
    <source>
        <dbReference type="ARBA" id="ARBA00022574"/>
    </source>
</evidence>
<dbReference type="GeneID" id="119735736"/>
<dbReference type="OrthoDB" id="2306at2759"/>
<proteinExistence type="inferred from homology"/>
<dbReference type="GO" id="GO:0030864">
    <property type="term" value="C:cortical actin cytoskeleton"/>
    <property type="evidence" value="ECO:0007669"/>
    <property type="project" value="TreeGrafter"/>
</dbReference>
<organism evidence="5 6">
    <name type="scientific">Patiria miniata</name>
    <name type="common">Bat star</name>
    <name type="synonym">Asterina miniata</name>
    <dbReference type="NCBI Taxonomy" id="46514"/>
    <lineage>
        <taxon>Eukaryota</taxon>
        <taxon>Metazoa</taxon>
        <taxon>Echinodermata</taxon>
        <taxon>Eleutherozoa</taxon>
        <taxon>Asterozoa</taxon>
        <taxon>Asteroidea</taxon>
        <taxon>Valvatacea</taxon>
        <taxon>Valvatida</taxon>
        <taxon>Asterinidae</taxon>
        <taxon>Patiria</taxon>
    </lineage>
</organism>
<dbReference type="PANTHER" id="PTHR19856:SF0">
    <property type="entry name" value="WD REPEAT-CONTAINING PROTEIN 1"/>
    <property type="match status" value="1"/>
</dbReference>
<evidence type="ECO:0000313" key="5">
    <source>
        <dbReference type="EnsemblMetazoa" id="XP_038065582.1"/>
    </source>
</evidence>
<dbReference type="Pfam" id="PF00400">
    <property type="entry name" value="WD40"/>
    <property type="match status" value="6"/>
</dbReference>
<keyword evidence="2" id="KW-0677">Repeat</keyword>
<accession>A0A914APA6</accession>
<dbReference type="PANTHER" id="PTHR19856">
    <property type="entry name" value="WD-REPEATCONTAINING PROTEIN WDR1"/>
    <property type="match status" value="1"/>
</dbReference>
<dbReference type="SUPFAM" id="SSF50978">
    <property type="entry name" value="WD40 repeat-like"/>
    <property type="match status" value="1"/>
</dbReference>
<dbReference type="GO" id="GO:0030042">
    <property type="term" value="P:actin filament depolymerization"/>
    <property type="evidence" value="ECO:0007669"/>
    <property type="project" value="TreeGrafter"/>
</dbReference>
<reference evidence="5" key="1">
    <citation type="submission" date="2022-11" db="UniProtKB">
        <authorList>
            <consortium name="EnsemblMetazoa"/>
        </authorList>
    </citation>
    <scope>IDENTIFICATION</scope>
</reference>
<evidence type="ECO:0000256" key="3">
    <source>
        <dbReference type="ARBA" id="ARBA00038366"/>
    </source>
</evidence>
<dbReference type="OMA" id="HETLMCY"/>
<dbReference type="InterPro" id="IPR036322">
    <property type="entry name" value="WD40_repeat_dom_sf"/>
</dbReference>
<dbReference type="PROSITE" id="PS50082">
    <property type="entry name" value="WD_REPEATS_2"/>
    <property type="match status" value="2"/>
</dbReference>
<keyword evidence="1 4" id="KW-0853">WD repeat</keyword>
<dbReference type="InterPro" id="IPR001680">
    <property type="entry name" value="WD40_rpt"/>
</dbReference>
<evidence type="ECO:0000313" key="6">
    <source>
        <dbReference type="Proteomes" id="UP000887568"/>
    </source>
</evidence>
<name>A0A914APA6_PATMI</name>
<evidence type="ECO:0000256" key="2">
    <source>
        <dbReference type="ARBA" id="ARBA00022737"/>
    </source>
</evidence>
<dbReference type="PROSITE" id="PS50294">
    <property type="entry name" value="WD_REPEATS_REGION"/>
    <property type="match status" value="1"/>
</dbReference>
<dbReference type="InterPro" id="IPR019775">
    <property type="entry name" value="WD40_repeat_CS"/>
</dbReference>
<dbReference type="RefSeq" id="XP_038065582.1">
    <property type="nucleotide sequence ID" value="XM_038209654.1"/>
</dbReference>
<comment type="similarity">
    <text evidence="3">Belongs to the WD repeat AIP1 family.</text>
</comment>
<dbReference type="SMART" id="SM00320">
    <property type="entry name" value="WD40"/>
    <property type="match status" value="7"/>
</dbReference>
<dbReference type="EnsemblMetazoa" id="XM_038209654.1">
    <property type="protein sequence ID" value="XP_038065582.1"/>
    <property type="gene ID" value="LOC119735736"/>
</dbReference>
<dbReference type="Proteomes" id="UP000887568">
    <property type="component" value="Unplaced"/>
</dbReference>
<feature type="repeat" description="WD" evidence="4">
    <location>
        <begin position="140"/>
        <end position="181"/>
    </location>
</feature>
<dbReference type="GO" id="GO:0040011">
    <property type="term" value="P:locomotion"/>
    <property type="evidence" value="ECO:0007669"/>
    <property type="project" value="TreeGrafter"/>
</dbReference>
<dbReference type="InterPro" id="IPR015943">
    <property type="entry name" value="WD40/YVTN_repeat-like_dom_sf"/>
</dbReference>